<protein>
    <recommendedName>
        <fullName evidence="1">PiggyBac transposable element-derived protein domain-containing protein</fullName>
    </recommendedName>
</protein>
<dbReference type="InterPro" id="IPR029526">
    <property type="entry name" value="PGBD"/>
</dbReference>
<evidence type="ECO:0000313" key="2">
    <source>
        <dbReference type="EMBL" id="KAJ8942884.1"/>
    </source>
</evidence>
<evidence type="ECO:0000259" key="1">
    <source>
        <dbReference type="Pfam" id="PF13843"/>
    </source>
</evidence>
<evidence type="ECO:0000313" key="3">
    <source>
        <dbReference type="Proteomes" id="UP001162156"/>
    </source>
</evidence>
<organism evidence="2 3">
    <name type="scientific">Rhamnusium bicolor</name>
    <dbReference type="NCBI Taxonomy" id="1586634"/>
    <lineage>
        <taxon>Eukaryota</taxon>
        <taxon>Metazoa</taxon>
        <taxon>Ecdysozoa</taxon>
        <taxon>Arthropoda</taxon>
        <taxon>Hexapoda</taxon>
        <taxon>Insecta</taxon>
        <taxon>Pterygota</taxon>
        <taxon>Neoptera</taxon>
        <taxon>Endopterygota</taxon>
        <taxon>Coleoptera</taxon>
        <taxon>Polyphaga</taxon>
        <taxon>Cucujiformia</taxon>
        <taxon>Chrysomeloidea</taxon>
        <taxon>Cerambycidae</taxon>
        <taxon>Lepturinae</taxon>
        <taxon>Rhagiini</taxon>
        <taxon>Rhamnusium</taxon>
    </lineage>
</organism>
<sequence length="232" mass="27523">MSVYRYPNTRKYWAENSFELIRQAMTRNRFQEIRRYLHFNDNANLLARDHPQFETIFKVRPTVEHFNKCFQSVPMSQRLCVDEQMCSTKVVSHLRQYMLAKPHKWVMKLFVLCDSYGYSYGFELYSGASDNVIPNEAPDLGAAANVVSRLSQIIHTHQNHIIYFYNFYTTLPLLVYLHSRGIFSLGTIRVNCIPNCKLSTDKEVNKKNQRIFRRICRFMLRCRFINHSVEGK</sequence>
<feature type="domain" description="PiggyBac transposable element-derived protein" evidence="1">
    <location>
        <begin position="1"/>
        <end position="193"/>
    </location>
</feature>
<gene>
    <name evidence="2" type="ORF">NQ314_009901</name>
</gene>
<reference evidence="2" key="1">
    <citation type="journal article" date="2023" name="Insect Mol. Biol.">
        <title>Genome sequencing provides insights into the evolution of gene families encoding plant cell wall-degrading enzymes in longhorned beetles.</title>
        <authorList>
            <person name="Shin N.R."/>
            <person name="Okamura Y."/>
            <person name="Kirsch R."/>
            <person name="Pauchet Y."/>
        </authorList>
    </citation>
    <scope>NUCLEOTIDE SEQUENCE</scope>
    <source>
        <strain evidence="2">RBIC_L_NR</strain>
    </source>
</reference>
<comment type="caution">
    <text evidence="2">The sequence shown here is derived from an EMBL/GenBank/DDBJ whole genome shotgun (WGS) entry which is preliminary data.</text>
</comment>
<dbReference type="Proteomes" id="UP001162156">
    <property type="component" value="Unassembled WGS sequence"/>
</dbReference>
<name>A0AAV8XWM0_9CUCU</name>
<accession>A0AAV8XWM0</accession>
<dbReference type="AlphaFoldDB" id="A0AAV8XWM0"/>
<dbReference type="Pfam" id="PF13843">
    <property type="entry name" value="DDE_Tnp_1_7"/>
    <property type="match status" value="1"/>
</dbReference>
<dbReference type="PANTHER" id="PTHR47272:SF1">
    <property type="entry name" value="PIGGYBAC TRANSPOSABLE ELEMENT-DERIVED PROTEIN 3-LIKE"/>
    <property type="match status" value="1"/>
</dbReference>
<proteinExistence type="predicted"/>
<dbReference type="EMBL" id="JANEYF010002732">
    <property type="protein sequence ID" value="KAJ8942884.1"/>
    <property type="molecule type" value="Genomic_DNA"/>
</dbReference>
<dbReference type="PANTHER" id="PTHR47272">
    <property type="entry name" value="DDE_TNP_1_7 DOMAIN-CONTAINING PROTEIN"/>
    <property type="match status" value="1"/>
</dbReference>
<keyword evidence="3" id="KW-1185">Reference proteome</keyword>